<protein>
    <submittedName>
        <fullName evidence="2">GH3 auxin-responsive promoter family protein</fullName>
    </submittedName>
</protein>
<dbReference type="Proteomes" id="UP001407405">
    <property type="component" value="Unassembled WGS sequence"/>
</dbReference>
<dbReference type="InterPro" id="IPR055377">
    <property type="entry name" value="GH3_M"/>
</dbReference>
<dbReference type="RefSeq" id="WP_343185315.1">
    <property type="nucleotide sequence ID" value="NZ_JBCITM010000004.1"/>
</dbReference>
<gene>
    <name evidence="2" type="ORF">AAIG11_05885</name>
</gene>
<dbReference type="InterPro" id="IPR042099">
    <property type="entry name" value="ANL_N_sf"/>
</dbReference>
<feature type="domain" description="GH3 middle" evidence="1">
    <location>
        <begin position="313"/>
        <end position="382"/>
    </location>
</feature>
<evidence type="ECO:0000313" key="3">
    <source>
        <dbReference type="Proteomes" id="UP001407405"/>
    </source>
</evidence>
<name>A0ABU9VS54_9CLOT</name>
<dbReference type="Pfam" id="PF03321">
    <property type="entry name" value="GH3"/>
    <property type="match status" value="1"/>
</dbReference>
<dbReference type="PANTHER" id="PTHR31901">
    <property type="entry name" value="GH3 DOMAIN-CONTAINING PROTEIN"/>
    <property type="match status" value="1"/>
</dbReference>
<sequence>MNLDRKLKEKRYEEIWQEYCGFLDLTIDEFMDIQKRLLMEQIGLYGNCELGRRIMGDHPPETVEAFRRTVPLTTYDNYADLLLAKAENAMPSKPLLWIQTTWEGGTNPIKLAPYTESMIQCHKGTFITCMILATSRKRGDFSLRSGEKFLYGMAPLPYLTGIVPHMISDELTVHFLPPTKEAEAMSFGQRNKVGMKMGLSQGVDLFFGLSSVIMVISRLLAEKKSNPEKTGFLGRSPRATFRLLRGWLRSKKQKRGILPKDLWQLKGLICAGTDTASFKPQIEAYWGIKPLEIFGGTEPTCIASETWARDGLVFFPDVCFYEFIPRSEMDRDFQDPDYIPRTYLMDELRAGEEYELVISSLKGGAFARYRVGDVFRCLRVKNPEQGVMLPHFTYVDRDPHVIDISGFTRISEKTILKAFELSRLQIGEWFAVKDFDEQDRSFFHLYLELHEESNSYAVSREIIKDHLAIYFRYVDADYKDLKALLGIDPLVVTILPGGTIKRYKLKFNRKLRRMNPSHFDVIEINKLANDSR</sequence>
<organism evidence="2 3">
    <name type="scientific">Anoxynatronum sibiricum</name>
    <dbReference type="NCBI Taxonomy" id="210623"/>
    <lineage>
        <taxon>Bacteria</taxon>
        <taxon>Bacillati</taxon>
        <taxon>Bacillota</taxon>
        <taxon>Clostridia</taxon>
        <taxon>Eubacteriales</taxon>
        <taxon>Clostridiaceae</taxon>
        <taxon>Anoxynatronum</taxon>
    </lineage>
</organism>
<reference evidence="2 3" key="1">
    <citation type="submission" date="2024-04" db="EMBL/GenBank/DDBJ databases">
        <title>Genome sequencing and metabolic network reconstruction of aminoacids and betaine degradation by Anoxynatronum sibiricum.</title>
        <authorList>
            <person name="Detkova E.N."/>
            <person name="Boltjanskaja Y.V."/>
            <person name="Mardanov A.V."/>
            <person name="Kevbrin V."/>
        </authorList>
    </citation>
    <scope>NUCLEOTIDE SEQUENCE [LARGE SCALE GENOMIC DNA]</scope>
    <source>
        <strain evidence="2 3">Z-7981</strain>
    </source>
</reference>
<dbReference type="Pfam" id="PF23571">
    <property type="entry name" value="GH3_M"/>
    <property type="match status" value="1"/>
</dbReference>
<evidence type="ECO:0000259" key="1">
    <source>
        <dbReference type="Pfam" id="PF23571"/>
    </source>
</evidence>
<accession>A0ABU9VS54</accession>
<dbReference type="InterPro" id="IPR004993">
    <property type="entry name" value="GH3"/>
</dbReference>
<comment type="caution">
    <text evidence="2">The sequence shown here is derived from an EMBL/GenBank/DDBJ whole genome shotgun (WGS) entry which is preliminary data.</text>
</comment>
<dbReference type="Gene3D" id="3.40.50.12780">
    <property type="entry name" value="N-terminal domain of ligase-like"/>
    <property type="match status" value="1"/>
</dbReference>
<proteinExistence type="predicted"/>
<evidence type="ECO:0000313" key="2">
    <source>
        <dbReference type="EMBL" id="MEN1759991.1"/>
    </source>
</evidence>
<keyword evidence="3" id="KW-1185">Reference proteome</keyword>
<dbReference type="PANTHER" id="PTHR31901:SF9">
    <property type="entry name" value="GH3 DOMAIN-CONTAINING PROTEIN"/>
    <property type="match status" value="1"/>
</dbReference>
<dbReference type="EMBL" id="JBCITM010000004">
    <property type="protein sequence ID" value="MEN1759991.1"/>
    <property type="molecule type" value="Genomic_DNA"/>
</dbReference>